<dbReference type="EMBL" id="GBXM01014929">
    <property type="protein sequence ID" value="JAH93648.1"/>
    <property type="molecule type" value="Transcribed_RNA"/>
</dbReference>
<reference evidence="1" key="1">
    <citation type="submission" date="2014-11" db="EMBL/GenBank/DDBJ databases">
        <authorList>
            <person name="Amaro Gonzalez C."/>
        </authorList>
    </citation>
    <scope>NUCLEOTIDE SEQUENCE</scope>
</reference>
<sequence>MQEEEIAQNLSVYSNNNKKKQTISVQISSGCRAELSSYSQLECSCARAASEMRPSQNYIIILSTVIGLRGQQ</sequence>
<reference evidence="1" key="2">
    <citation type="journal article" date="2015" name="Fish Shellfish Immunol.">
        <title>Early steps in the European eel (Anguilla anguilla)-Vibrio vulnificus interaction in the gills: Role of the RtxA13 toxin.</title>
        <authorList>
            <person name="Callol A."/>
            <person name="Pajuelo D."/>
            <person name="Ebbesson L."/>
            <person name="Teles M."/>
            <person name="MacKenzie S."/>
            <person name="Amaro C."/>
        </authorList>
    </citation>
    <scope>NUCLEOTIDE SEQUENCE</scope>
</reference>
<name>A0A0E9WVX0_ANGAN</name>
<dbReference type="AlphaFoldDB" id="A0A0E9WVX0"/>
<organism evidence="1">
    <name type="scientific">Anguilla anguilla</name>
    <name type="common">European freshwater eel</name>
    <name type="synonym">Muraena anguilla</name>
    <dbReference type="NCBI Taxonomy" id="7936"/>
    <lineage>
        <taxon>Eukaryota</taxon>
        <taxon>Metazoa</taxon>
        <taxon>Chordata</taxon>
        <taxon>Craniata</taxon>
        <taxon>Vertebrata</taxon>
        <taxon>Euteleostomi</taxon>
        <taxon>Actinopterygii</taxon>
        <taxon>Neopterygii</taxon>
        <taxon>Teleostei</taxon>
        <taxon>Anguilliformes</taxon>
        <taxon>Anguillidae</taxon>
        <taxon>Anguilla</taxon>
    </lineage>
</organism>
<protein>
    <submittedName>
        <fullName evidence="1">Uncharacterized protein</fullName>
    </submittedName>
</protein>
<proteinExistence type="predicted"/>
<evidence type="ECO:0000313" key="1">
    <source>
        <dbReference type="EMBL" id="JAH93648.1"/>
    </source>
</evidence>
<accession>A0A0E9WVX0</accession>